<evidence type="ECO:0000313" key="2">
    <source>
        <dbReference type="EMBL" id="WIA11333.1"/>
    </source>
</evidence>
<reference evidence="2 3" key="1">
    <citation type="submission" date="2023-05" db="EMBL/GenBank/DDBJ databases">
        <title>A 100% complete, gapless, phased diploid assembly of the Scenedesmus obliquus UTEX 3031 genome.</title>
        <authorList>
            <person name="Biondi T.C."/>
            <person name="Hanschen E.R."/>
            <person name="Kwon T."/>
            <person name="Eng W."/>
            <person name="Kruse C.P.S."/>
            <person name="Koehler S.I."/>
            <person name="Kunde Y."/>
            <person name="Gleasner C.D."/>
            <person name="You Mak K.T."/>
            <person name="Polle J."/>
            <person name="Hovde B.T."/>
            <person name="Starkenburg S.R."/>
        </authorList>
    </citation>
    <scope>NUCLEOTIDE SEQUENCE [LARGE SCALE GENOMIC DNA]</scope>
    <source>
        <strain evidence="2 3">DOE0152z</strain>
    </source>
</reference>
<dbReference type="PANTHER" id="PTHR15600">
    <property type="entry name" value="SACSIN"/>
    <property type="match status" value="1"/>
</dbReference>
<protein>
    <submittedName>
        <fullName evidence="2">Uncharacterized protein</fullName>
    </submittedName>
</protein>
<evidence type="ECO:0000313" key="3">
    <source>
        <dbReference type="Proteomes" id="UP001244341"/>
    </source>
</evidence>
<keyword evidence="3" id="KW-1185">Reference proteome</keyword>
<dbReference type="PANTHER" id="PTHR15600:SF42">
    <property type="entry name" value="SACSIN"/>
    <property type="match status" value="1"/>
</dbReference>
<evidence type="ECO:0000256" key="1">
    <source>
        <dbReference type="SAM" id="MobiDB-lite"/>
    </source>
</evidence>
<feature type="compositionally biased region" description="Low complexity" evidence="1">
    <location>
        <begin position="121"/>
        <end position="134"/>
    </location>
</feature>
<dbReference type="EMBL" id="CP126210">
    <property type="protein sequence ID" value="WIA11333.1"/>
    <property type="molecule type" value="Genomic_DNA"/>
</dbReference>
<gene>
    <name evidence="2" type="ORF">OEZ85_011456</name>
</gene>
<organism evidence="2 3">
    <name type="scientific">Tetradesmus obliquus</name>
    <name type="common">Green alga</name>
    <name type="synonym">Acutodesmus obliquus</name>
    <dbReference type="NCBI Taxonomy" id="3088"/>
    <lineage>
        <taxon>Eukaryota</taxon>
        <taxon>Viridiplantae</taxon>
        <taxon>Chlorophyta</taxon>
        <taxon>core chlorophytes</taxon>
        <taxon>Chlorophyceae</taxon>
        <taxon>CS clade</taxon>
        <taxon>Sphaeropleales</taxon>
        <taxon>Scenedesmaceae</taxon>
        <taxon>Tetradesmus</taxon>
    </lineage>
</organism>
<dbReference type="InterPro" id="IPR052972">
    <property type="entry name" value="Sacsin_chaperone_reg"/>
</dbReference>
<sequence length="662" mass="69853">MAGAGRLRAQWNEALLQLVVAPAYLDLLAAAAQLLGHGTQYARLWPSTDAPEPWQKIVRQLYGHTPNKRLLWTAAHGGSWLAIDQCIFPDAACLQQQPFHLLTAGEAQQGWLQHAPQQNASSESSSSSSSSSSDGLGPLGQALLLLDMPLLDVPAGVLLMMQKHLPELPQSCTPAAARTAAAAHPDRMTILQRDTQLVPLLAYCLADVDLSAGAAACQQLLRLRLLPLADGSVAEVAEYSGGKSKAQNQQQQQQQQQQQLVFVVTEELELLLMGSQKHVLLDHELLGPALTAKLSLAASYGCLNLQLLSVQHLASSLLPQLLPHAWQHAKAVAWESAAAAAAAAGDAEGAAGDGSTQAAALSSGTGGALVTWEWLQGLWQWLKSLQQAVPAASARRGLEQGQERQQAQQEAVQQGTVALSPGCCLAPAGVYTLALDSRFLQASSEQEAAVMARHLGVAAPSAAAVYRDVLLPQLHLLPEAVRDAALLRMLRCLAELQQQDRGFMQLLAQTPFVPNSLGQLHTPSKLYDPRVPELVALLDPEACFPAAAFCSATNTANTANTAETSARDSIESAAAGVNGGGYGVEDEGNDGFSSLAALQQLGLRGRADLGTLLLAARYVEKTAREGNGDMAVARGKVNLIIDNCKGGRWGHGGGARQGAPLK</sequence>
<proteinExistence type="predicted"/>
<accession>A0ABY8TSH3</accession>
<name>A0ABY8TSH3_TETOB</name>
<feature type="region of interest" description="Disordered" evidence="1">
    <location>
        <begin position="112"/>
        <end position="134"/>
    </location>
</feature>
<dbReference type="Proteomes" id="UP001244341">
    <property type="component" value="Chromosome 3b"/>
</dbReference>